<reference evidence="2 4" key="2">
    <citation type="submission" date="2023-11" db="EMBL/GenBank/DDBJ databases">
        <title>MicrobeMod: A computational toolkit for identifying prokaryotic methylation and restriction-modification with nanopore sequencing.</title>
        <authorList>
            <person name="Crits-Christoph A."/>
            <person name="Kang S.C."/>
            <person name="Lee H."/>
            <person name="Ostrov N."/>
        </authorList>
    </citation>
    <scope>NUCLEOTIDE SEQUENCE [LARGE SCALE GENOMIC DNA]</scope>
    <source>
        <strain evidence="2 4">ATCC 23090</strain>
    </source>
</reference>
<dbReference type="EMBL" id="CP140154">
    <property type="protein sequence ID" value="WQG92220.1"/>
    <property type="molecule type" value="Genomic_DNA"/>
</dbReference>
<dbReference type="Proteomes" id="UP001326715">
    <property type="component" value="Chromosome"/>
</dbReference>
<keyword evidence="4" id="KW-1185">Reference proteome</keyword>
<name>A0A1K1S6B4_9BACT</name>
<accession>A0A1K1S6B4</accession>
<reference evidence="1 3" key="1">
    <citation type="submission" date="2016-11" db="EMBL/GenBank/DDBJ databases">
        <authorList>
            <person name="Jaros S."/>
            <person name="Januszkiewicz K."/>
            <person name="Wedrychowicz H."/>
        </authorList>
    </citation>
    <scope>NUCLEOTIDE SEQUENCE [LARGE SCALE GENOMIC DNA]</scope>
    <source>
        <strain evidence="1 3">DSM 784</strain>
    </source>
</reference>
<evidence type="ECO:0000313" key="3">
    <source>
        <dbReference type="Proteomes" id="UP000183788"/>
    </source>
</evidence>
<dbReference type="OrthoDB" id="678002at2"/>
<organism evidence="1 3">
    <name type="scientific">Chitinophaga sancti</name>
    <dbReference type="NCBI Taxonomy" id="1004"/>
    <lineage>
        <taxon>Bacteria</taxon>
        <taxon>Pseudomonadati</taxon>
        <taxon>Bacteroidota</taxon>
        <taxon>Chitinophagia</taxon>
        <taxon>Chitinophagales</taxon>
        <taxon>Chitinophagaceae</taxon>
        <taxon>Chitinophaga</taxon>
    </lineage>
</organism>
<dbReference type="EMBL" id="FPIZ01000018">
    <property type="protein sequence ID" value="SFW79889.1"/>
    <property type="molecule type" value="Genomic_DNA"/>
</dbReference>
<evidence type="ECO:0000313" key="4">
    <source>
        <dbReference type="Proteomes" id="UP001326715"/>
    </source>
</evidence>
<proteinExistence type="predicted"/>
<gene>
    <name evidence="1" type="ORF">SAMN05661012_04858</name>
    <name evidence="2" type="ORF">SR876_11950</name>
</gene>
<dbReference type="RefSeq" id="WP_072363821.1">
    <property type="nucleotide sequence ID" value="NZ_CP139972.1"/>
</dbReference>
<dbReference type="STRING" id="1004.SAMN05661012_04858"/>
<sequence length="67" mass="7369">MKARISKLGQAFLRNGKAARALSNAILDNPGAIAIGEPVQFRVAYVNRQQKTVDFTAIVRKVSMNRP</sequence>
<protein>
    <submittedName>
        <fullName evidence="1">Uncharacterized protein</fullName>
    </submittedName>
</protein>
<dbReference type="AlphaFoldDB" id="A0A1K1S6B4"/>
<evidence type="ECO:0000313" key="2">
    <source>
        <dbReference type="EMBL" id="WQG92220.1"/>
    </source>
</evidence>
<evidence type="ECO:0000313" key="1">
    <source>
        <dbReference type="EMBL" id="SFW79889.1"/>
    </source>
</evidence>
<dbReference type="Proteomes" id="UP000183788">
    <property type="component" value="Unassembled WGS sequence"/>
</dbReference>